<dbReference type="Gene3D" id="1.10.150.130">
    <property type="match status" value="1"/>
</dbReference>
<evidence type="ECO:0000256" key="1">
    <source>
        <dbReference type="ARBA" id="ARBA00022908"/>
    </source>
</evidence>
<reference evidence="6 7" key="1">
    <citation type="submission" date="2018-04" db="EMBL/GenBank/DDBJ databases">
        <title>Genomic Encyclopedia of Type Strains, Phase IV (KMG-IV): sequencing the most valuable type-strain genomes for metagenomic binning, comparative biology and taxonomic classification.</title>
        <authorList>
            <person name="Goeker M."/>
        </authorList>
    </citation>
    <scope>NUCLEOTIDE SEQUENCE [LARGE SCALE GENOMIC DNA]</scope>
    <source>
        <strain evidence="6 7">DSM 10065</strain>
    </source>
</reference>
<organism evidence="6 7">
    <name type="scientific">Pusillimonas noertemannii</name>
    <dbReference type="NCBI Taxonomy" id="305977"/>
    <lineage>
        <taxon>Bacteria</taxon>
        <taxon>Pseudomonadati</taxon>
        <taxon>Pseudomonadota</taxon>
        <taxon>Betaproteobacteria</taxon>
        <taxon>Burkholderiales</taxon>
        <taxon>Alcaligenaceae</taxon>
        <taxon>Pusillimonas</taxon>
    </lineage>
</organism>
<dbReference type="PANTHER" id="PTHR30349:SF94">
    <property type="entry name" value="INTEGRASE_RECOMBINASE HI_1414-RELATED"/>
    <property type="match status" value="1"/>
</dbReference>
<dbReference type="PANTHER" id="PTHR30349">
    <property type="entry name" value="PHAGE INTEGRASE-RELATED"/>
    <property type="match status" value="1"/>
</dbReference>
<keyword evidence="3" id="KW-0233">DNA recombination</keyword>
<dbReference type="AlphaFoldDB" id="A0A2U1CMA1"/>
<dbReference type="SUPFAM" id="SSF56349">
    <property type="entry name" value="DNA breaking-rejoining enzymes"/>
    <property type="match status" value="1"/>
</dbReference>
<evidence type="ECO:0000313" key="6">
    <source>
        <dbReference type="EMBL" id="PVY62146.1"/>
    </source>
</evidence>
<gene>
    <name evidence="6" type="ORF">C7440_1638</name>
</gene>
<feature type="region of interest" description="Disordered" evidence="4">
    <location>
        <begin position="1"/>
        <end position="25"/>
    </location>
</feature>
<name>A0A2U1CMA1_9BURK</name>
<feature type="domain" description="Tyr recombinase" evidence="5">
    <location>
        <begin position="166"/>
        <end position="366"/>
    </location>
</feature>
<evidence type="ECO:0000313" key="7">
    <source>
        <dbReference type="Proteomes" id="UP000246145"/>
    </source>
</evidence>
<dbReference type="GO" id="GO:0015074">
    <property type="term" value="P:DNA integration"/>
    <property type="evidence" value="ECO:0007669"/>
    <property type="project" value="UniProtKB-KW"/>
</dbReference>
<dbReference type="InterPro" id="IPR013762">
    <property type="entry name" value="Integrase-like_cat_sf"/>
</dbReference>
<keyword evidence="1" id="KW-0229">DNA integration</keyword>
<dbReference type="InterPro" id="IPR011010">
    <property type="entry name" value="DNA_brk_join_enz"/>
</dbReference>
<protein>
    <submittedName>
        <fullName evidence="6">Phage integrase family protein</fullName>
    </submittedName>
</protein>
<dbReference type="PROSITE" id="PS51898">
    <property type="entry name" value="TYR_RECOMBINASE"/>
    <property type="match status" value="1"/>
</dbReference>
<dbReference type="GO" id="GO:0003677">
    <property type="term" value="F:DNA binding"/>
    <property type="evidence" value="ECO:0007669"/>
    <property type="project" value="UniProtKB-KW"/>
</dbReference>
<sequence>MASYEQRGSSTRAVVRLPGGGKKTKTFDTKREAQAWAEGMEKKKLIGTLTSSKSITVGDLFEAYMPIAEKEDGGRWNKLRIMKWLEDRILCKKPLPEVITHDIDEWIVRRLDIPNEQTGEPISGSTVNRELNLMSGAFAYAIKTRKWIKENPCHGANRPEDNPSRRNKPLLTADQIKEIRITTGVDADPKLETITARVGATFLLALETGMRSGEILRLRPEDYQKKKRTVHVRAIEKGGRKGARSGRNTTTAARNVPLTARAIELLDLLLKTMPADQKPRPELGFSYPPYIVGLNDRQRDANWRKARDKTSIENLHYHDTKHEAATRLSKFLDVLALSHAIGTKDLRLLRDTYYNDDAEQAASLLPERLAIHA</sequence>
<dbReference type="Proteomes" id="UP000246145">
    <property type="component" value="Unassembled WGS sequence"/>
</dbReference>
<dbReference type="Gene3D" id="1.10.443.10">
    <property type="entry name" value="Intergrase catalytic core"/>
    <property type="match status" value="1"/>
</dbReference>
<comment type="caution">
    <text evidence="6">The sequence shown here is derived from an EMBL/GenBank/DDBJ whole genome shotgun (WGS) entry which is preliminary data.</text>
</comment>
<evidence type="ECO:0000256" key="3">
    <source>
        <dbReference type="ARBA" id="ARBA00023172"/>
    </source>
</evidence>
<dbReference type="InterPro" id="IPR050090">
    <property type="entry name" value="Tyrosine_recombinase_XerCD"/>
</dbReference>
<proteinExistence type="predicted"/>
<dbReference type="Pfam" id="PF00589">
    <property type="entry name" value="Phage_integrase"/>
    <property type="match status" value="1"/>
</dbReference>
<feature type="compositionally biased region" description="Polar residues" evidence="4">
    <location>
        <begin position="1"/>
        <end position="12"/>
    </location>
</feature>
<evidence type="ECO:0000259" key="5">
    <source>
        <dbReference type="PROSITE" id="PS51898"/>
    </source>
</evidence>
<evidence type="ECO:0000256" key="2">
    <source>
        <dbReference type="ARBA" id="ARBA00023125"/>
    </source>
</evidence>
<evidence type="ECO:0000256" key="4">
    <source>
        <dbReference type="SAM" id="MobiDB-lite"/>
    </source>
</evidence>
<dbReference type="EMBL" id="QEKO01000002">
    <property type="protein sequence ID" value="PVY62146.1"/>
    <property type="molecule type" value="Genomic_DNA"/>
</dbReference>
<dbReference type="GO" id="GO:0006310">
    <property type="term" value="P:DNA recombination"/>
    <property type="evidence" value="ECO:0007669"/>
    <property type="project" value="UniProtKB-KW"/>
</dbReference>
<dbReference type="InterPro" id="IPR010998">
    <property type="entry name" value="Integrase_recombinase_N"/>
</dbReference>
<keyword evidence="7" id="KW-1185">Reference proteome</keyword>
<accession>A0A2U1CMA1</accession>
<dbReference type="InterPro" id="IPR002104">
    <property type="entry name" value="Integrase_catalytic"/>
</dbReference>
<keyword evidence="2" id="KW-0238">DNA-binding</keyword>